<sequence>MGKTPKIPKINSNKRQLPKWKTSIENQIKSMRAELSIQTDMVQKDKSDGIQHSKIKEKTRKEYNRTVRLILRTEPRGRNKWKLSIVLQSQACIIVLALLTRKYPHWRRLTQKHANY</sequence>
<dbReference type="AlphaFoldDB" id="A0A3M6T587"/>
<name>A0A3M6T587_POCDA</name>
<organism evidence="1 2">
    <name type="scientific">Pocillopora damicornis</name>
    <name type="common">Cauliflower coral</name>
    <name type="synonym">Millepora damicornis</name>
    <dbReference type="NCBI Taxonomy" id="46731"/>
    <lineage>
        <taxon>Eukaryota</taxon>
        <taxon>Metazoa</taxon>
        <taxon>Cnidaria</taxon>
        <taxon>Anthozoa</taxon>
        <taxon>Hexacorallia</taxon>
        <taxon>Scleractinia</taxon>
        <taxon>Astrocoeniina</taxon>
        <taxon>Pocilloporidae</taxon>
        <taxon>Pocillopora</taxon>
    </lineage>
</organism>
<evidence type="ECO:0000313" key="2">
    <source>
        <dbReference type="Proteomes" id="UP000275408"/>
    </source>
</evidence>
<protein>
    <submittedName>
        <fullName evidence="1">Uncharacterized protein</fullName>
    </submittedName>
</protein>
<proteinExistence type="predicted"/>
<gene>
    <name evidence="1" type="ORF">pdam_00021561</name>
</gene>
<comment type="caution">
    <text evidence="1">The sequence shown here is derived from an EMBL/GenBank/DDBJ whole genome shotgun (WGS) entry which is preliminary data.</text>
</comment>
<keyword evidence="2" id="KW-1185">Reference proteome</keyword>
<dbReference type="Proteomes" id="UP000275408">
    <property type="component" value="Unassembled WGS sequence"/>
</dbReference>
<dbReference type="EMBL" id="RCHS01004336">
    <property type="protein sequence ID" value="RMX36022.1"/>
    <property type="molecule type" value="Genomic_DNA"/>
</dbReference>
<accession>A0A3M6T587</accession>
<evidence type="ECO:0000313" key="1">
    <source>
        <dbReference type="EMBL" id="RMX36022.1"/>
    </source>
</evidence>
<reference evidence="1 2" key="1">
    <citation type="journal article" date="2018" name="Sci. Rep.">
        <title>Comparative analysis of the Pocillopora damicornis genome highlights role of immune system in coral evolution.</title>
        <authorList>
            <person name="Cunning R."/>
            <person name="Bay R.A."/>
            <person name="Gillette P."/>
            <person name="Baker A.C."/>
            <person name="Traylor-Knowles N."/>
        </authorList>
    </citation>
    <scope>NUCLEOTIDE SEQUENCE [LARGE SCALE GENOMIC DNA]</scope>
    <source>
        <strain evidence="1">RSMAS</strain>
        <tissue evidence="1">Whole animal</tissue>
    </source>
</reference>